<evidence type="ECO:0000256" key="7">
    <source>
        <dbReference type="PROSITE-ProRule" id="PRU00169"/>
    </source>
</evidence>
<dbReference type="InterPro" id="IPR036097">
    <property type="entry name" value="HisK_dim/P_sf"/>
</dbReference>
<reference evidence="12" key="1">
    <citation type="journal article" date="2009" name="Environ. Microbiol.">
        <title>The genome of Polaromonas naphthalenivorans strain CJ2, isolated from coal tar-contaminated sediment, reveals physiological and metabolic versatility and evolution through extensive horizontal gene transfer.</title>
        <authorList>
            <person name="Yagi J.M."/>
            <person name="Sims D."/>
            <person name="Brettin T."/>
            <person name="Bruce D."/>
            <person name="Madsen E.L."/>
        </authorList>
    </citation>
    <scope>NUCLEOTIDE SEQUENCE [LARGE SCALE GENOMIC DNA]</scope>
    <source>
        <strain evidence="12">CJ2</strain>
    </source>
</reference>
<dbReference type="KEGG" id="pna:Pnap_4047"/>
<dbReference type="InterPro" id="IPR011006">
    <property type="entry name" value="CheY-like_superfamily"/>
</dbReference>
<dbReference type="PROSITE" id="PS50110">
    <property type="entry name" value="RESPONSE_REGULATORY"/>
    <property type="match status" value="1"/>
</dbReference>
<dbReference type="Pfam" id="PF02518">
    <property type="entry name" value="HATPase_c"/>
    <property type="match status" value="1"/>
</dbReference>
<dbReference type="SUPFAM" id="SSF52172">
    <property type="entry name" value="CheY-like"/>
    <property type="match status" value="1"/>
</dbReference>
<dbReference type="eggNOG" id="COG4251">
    <property type="taxonomic scope" value="Bacteria"/>
</dbReference>
<evidence type="ECO:0000259" key="10">
    <source>
        <dbReference type="PROSITE" id="PS50110"/>
    </source>
</evidence>
<dbReference type="InterPro" id="IPR004358">
    <property type="entry name" value="Sig_transdc_His_kin-like_C"/>
</dbReference>
<feature type="domain" description="Response regulatory" evidence="10">
    <location>
        <begin position="8"/>
        <end position="154"/>
    </location>
</feature>
<dbReference type="SUPFAM" id="SSF55874">
    <property type="entry name" value="ATPase domain of HSP90 chaperone/DNA topoisomerase II/histidine kinase"/>
    <property type="match status" value="1"/>
</dbReference>
<dbReference type="OrthoDB" id="224978at2"/>
<evidence type="ECO:0000256" key="1">
    <source>
        <dbReference type="ARBA" id="ARBA00000085"/>
    </source>
</evidence>
<sequence>MNPLQNRRILLIDDMPSLHEDFRKILAPKPVARELDSFEAALFGQAEAPACDGYELDSAYQGRDGVARAEVALQAGRPYAMAFVDMRMPPGWDGVETIERLWRIDPQVQVVICTAYSDHAWEDVLARLDVQDRLLILKKPFDMIEVSQLARTLTAKWTLARQATLQMKTLEEAVQNLKASEVALRQSNTELEAFSYSVSHDLRTPLSIMNAFSNLLARELGGHASKKVLHYLSRIQASAVVGGQLIEDLLSLAQVSRAKLCMEPVDLSDLSRQLMGEYRSQAPQRQALIAVQDGLQAHCDKRLLRIALQRLLGNAWKFTSLRPHAEIAVGRLDDTDGEAVFFVRDNGSGFDMAYASKLFTTFQRIHAVHEFPGTGVGLVTASRIIGRHGGRVWADSRPGEGATFYFTIPLAPRQSPLRESRIGSPDHRNPP</sequence>
<evidence type="ECO:0000256" key="3">
    <source>
        <dbReference type="ARBA" id="ARBA00012438"/>
    </source>
</evidence>
<dbReference type="CDD" id="cd00082">
    <property type="entry name" value="HisKA"/>
    <property type="match status" value="1"/>
</dbReference>
<dbReference type="InterPro" id="IPR005467">
    <property type="entry name" value="His_kinase_dom"/>
</dbReference>
<organism evidence="11 12">
    <name type="scientific">Polaromonas naphthalenivorans (strain CJ2)</name>
    <dbReference type="NCBI Taxonomy" id="365044"/>
    <lineage>
        <taxon>Bacteria</taxon>
        <taxon>Pseudomonadati</taxon>
        <taxon>Pseudomonadota</taxon>
        <taxon>Betaproteobacteria</taxon>
        <taxon>Burkholderiales</taxon>
        <taxon>Comamonadaceae</taxon>
        <taxon>Polaromonas</taxon>
    </lineage>
</organism>
<dbReference type="InterPro" id="IPR050351">
    <property type="entry name" value="BphY/WalK/GraS-like"/>
</dbReference>
<keyword evidence="12" id="KW-1185">Reference proteome</keyword>
<dbReference type="Gene3D" id="3.40.50.2300">
    <property type="match status" value="1"/>
</dbReference>
<dbReference type="PRINTS" id="PR00344">
    <property type="entry name" value="BCTRLSENSOR"/>
</dbReference>
<feature type="domain" description="Histidine kinase" evidence="9">
    <location>
        <begin position="197"/>
        <end position="412"/>
    </location>
</feature>
<dbReference type="Proteomes" id="UP000000644">
    <property type="component" value="Chromosome"/>
</dbReference>
<protein>
    <recommendedName>
        <fullName evidence="3">histidine kinase</fullName>
        <ecNumber evidence="3">2.7.13.3</ecNumber>
    </recommendedName>
</protein>
<evidence type="ECO:0000256" key="8">
    <source>
        <dbReference type="SAM" id="Coils"/>
    </source>
</evidence>
<dbReference type="InterPro" id="IPR003661">
    <property type="entry name" value="HisK_dim/P_dom"/>
</dbReference>
<name>A1VUL0_POLNA</name>
<dbReference type="InterPro" id="IPR036890">
    <property type="entry name" value="HATPase_C_sf"/>
</dbReference>
<feature type="coiled-coil region" evidence="8">
    <location>
        <begin position="160"/>
        <end position="190"/>
    </location>
</feature>
<dbReference type="SUPFAM" id="SSF47384">
    <property type="entry name" value="Homodimeric domain of signal transducing histidine kinase"/>
    <property type="match status" value="1"/>
</dbReference>
<dbReference type="SMART" id="SM00388">
    <property type="entry name" value="HisKA"/>
    <property type="match status" value="1"/>
</dbReference>
<dbReference type="EMBL" id="CP000529">
    <property type="protein sequence ID" value="ABM39338.1"/>
    <property type="molecule type" value="Genomic_DNA"/>
</dbReference>
<keyword evidence="5" id="KW-0808">Transferase</keyword>
<dbReference type="HOGENOM" id="CLU_000445_114_72_4"/>
<evidence type="ECO:0000259" key="9">
    <source>
        <dbReference type="PROSITE" id="PS50109"/>
    </source>
</evidence>
<dbReference type="eggNOG" id="COG2204">
    <property type="taxonomic scope" value="Bacteria"/>
</dbReference>
<comment type="subcellular location">
    <subcellularLocation>
        <location evidence="2">Cell inner membrane</location>
        <topology evidence="2">Multi-pass membrane protein</topology>
    </subcellularLocation>
</comment>
<dbReference type="AlphaFoldDB" id="A1VUL0"/>
<gene>
    <name evidence="11" type="ordered locus">Pnap_4047</name>
</gene>
<dbReference type="Gene3D" id="3.30.565.10">
    <property type="entry name" value="Histidine kinase-like ATPase, C-terminal domain"/>
    <property type="match status" value="1"/>
</dbReference>
<dbReference type="RefSeq" id="WP_011803400.1">
    <property type="nucleotide sequence ID" value="NC_008781.1"/>
</dbReference>
<keyword evidence="6 11" id="KW-0418">Kinase</keyword>
<dbReference type="PANTHER" id="PTHR42878:SF15">
    <property type="entry name" value="BACTERIOPHYTOCHROME"/>
    <property type="match status" value="1"/>
</dbReference>
<dbReference type="GO" id="GO:0005886">
    <property type="term" value="C:plasma membrane"/>
    <property type="evidence" value="ECO:0007669"/>
    <property type="project" value="UniProtKB-SubCell"/>
</dbReference>
<dbReference type="PANTHER" id="PTHR42878">
    <property type="entry name" value="TWO-COMPONENT HISTIDINE KINASE"/>
    <property type="match status" value="1"/>
</dbReference>
<dbReference type="STRING" id="365044.Pnap_4047"/>
<dbReference type="Pfam" id="PF00512">
    <property type="entry name" value="HisKA"/>
    <property type="match status" value="1"/>
</dbReference>
<evidence type="ECO:0000256" key="6">
    <source>
        <dbReference type="ARBA" id="ARBA00022777"/>
    </source>
</evidence>
<dbReference type="GO" id="GO:0000156">
    <property type="term" value="F:phosphorelay response regulator activity"/>
    <property type="evidence" value="ECO:0007669"/>
    <property type="project" value="TreeGrafter"/>
</dbReference>
<dbReference type="SMART" id="SM00387">
    <property type="entry name" value="HATPase_c"/>
    <property type="match status" value="1"/>
</dbReference>
<keyword evidence="8" id="KW-0175">Coiled coil</keyword>
<dbReference type="FunFam" id="3.30.565.10:FF:000006">
    <property type="entry name" value="Sensor histidine kinase WalK"/>
    <property type="match status" value="1"/>
</dbReference>
<dbReference type="Gene3D" id="1.10.287.130">
    <property type="match status" value="1"/>
</dbReference>
<comment type="catalytic activity">
    <reaction evidence="1">
        <text>ATP + protein L-histidine = ADP + protein N-phospho-L-histidine.</text>
        <dbReference type="EC" id="2.7.13.3"/>
    </reaction>
</comment>
<evidence type="ECO:0000256" key="2">
    <source>
        <dbReference type="ARBA" id="ARBA00004429"/>
    </source>
</evidence>
<dbReference type="GO" id="GO:0007234">
    <property type="term" value="P:osmosensory signaling via phosphorelay pathway"/>
    <property type="evidence" value="ECO:0007669"/>
    <property type="project" value="TreeGrafter"/>
</dbReference>
<dbReference type="PROSITE" id="PS50109">
    <property type="entry name" value="HIS_KIN"/>
    <property type="match status" value="1"/>
</dbReference>
<evidence type="ECO:0000313" key="11">
    <source>
        <dbReference type="EMBL" id="ABM39338.1"/>
    </source>
</evidence>
<evidence type="ECO:0000256" key="4">
    <source>
        <dbReference type="ARBA" id="ARBA00022553"/>
    </source>
</evidence>
<evidence type="ECO:0000256" key="5">
    <source>
        <dbReference type="ARBA" id="ARBA00022679"/>
    </source>
</evidence>
<dbReference type="GO" id="GO:0030295">
    <property type="term" value="F:protein kinase activator activity"/>
    <property type="evidence" value="ECO:0007669"/>
    <property type="project" value="TreeGrafter"/>
</dbReference>
<feature type="modified residue" description="4-aspartylphosphate" evidence="7">
    <location>
        <position position="85"/>
    </location>
</feature>
<evidence type="ECO:0000313" key="12">
    <source>
        <dbReference type="Proteomes" id="UP000000644"/>
    </source>
</evidence>
<keyword evidence="4 7" id="KW-0597">Phosphoprotein</keyword>
<dbReference type="GO" id="GO:0000155">
    <property type="term" value="F:phosphorelay sensor kinase activity"/>
    <property type="evidence" value="ECO:0007669"/>
    <property type="project" value="InterPro"/>
</dbReference>
<dbReference type="EC" id="2.7.13.3" evidence="3"/>
<dbReference type="InterPro" id="IPR003594">
    <property type="entry name" value="HATPase_dom"/>
</dbReference>
<proteinExistence type="predicted"/>
<accession>A1VUL0</accession>
<dbReference type="InterPro" id="IPR001789">
    <property type="entry name" value="Sig_transdc_resp-reg_receiver"/>
</dbReference>